<dbReference type="GO" id="GO:0045892">
    <property type="term" value="P:negative regulation of DNA-templated transcription"/>
    <property type="evidence" value="ECO:0007669"/>
    <property type="project" value="UniProtKB-ARBA"/>
</dbReference>
<dbReference type="Pfam" id="PF14246">
    <property type="entry name" value="TetR_C_7"/>
    <property type="match status" value="1"/>
</dbReference>
<dbReference type="GO" id="GO:0000976">
    <property type="term" value="F:transcription cis-regulatory region binding"/>
    <property type="evidence" value="ECO:0007669"/>
    <property type="project" value="TreeGrafter"/>
</dbReference>
<evidence type="ECO:0000256" key="4">
    <source>
        <dbReference type="PROSITE-ProRule" id="PRU00335"/>
    </source>
</evidence>
<name>A0AAE3ZXB8_9ACTN</name>
<evidence type="ECO:0000256" key="2">
    <source>
        <dbReference type="ARBA" id="ARBA00023125"/>
    </source>
</evidence>
<dbReference type="InterPro" id="IPR001647">
    <property type="entry name" value="HTH_TetR"/>
</dbReference>
<dbReference type="RefSeq" id="WP_310428418.1">
    <property type="nucleotide sequence ID" value="NZ_JAVDYC010000001.1"/>
</dbReference>
<dbReference type="PANTHER" id="PTHR30055">
    <property type="entry name" value="HTH-TYPE TRANSCRIPTIONAL REGULATOR RUTR"/>
    <property type="match status" value="1"/>
</dbReference>
<dbReference type="Gene3D" id="1.10.10.60">
    <property type="entry name" value="Homeodomain-like"/>
    <property type="match status" value="1"/>
</dbReference>
<feature type="domain" description="HTH tetR-type" evidence="5">
    <location>
        <begin position="19"/>
        <end position="79"/>
    </location>
</feature>
<proteinExistence type="predicted"/>
<dbReference type="PANTHER" id="PTHR30055:SF146">
    <property type="entry name" value="HTH-TYPE TRANSCRIPTIONAL DUAL REGULATOR CECR"/>
    <property type="match status" value="1"/>
</dbReference>
<dbReference type="EMBL" id="JAVDYC010000001">
    <property type="protein sequence ID" value="MDR7327784.1"/>
    <property type="molecule type" value="Genomic_DNA"/>
</dbReference>
<accession>A0AAE3ZXB8</accession>
<comment type="caution">
    <text evidence="6">The sequence shown here is derived from an EMBL/GenBank/DDBJ whole genome shotgun (WGS) entry which is preliminary data.</text>
</comment>
<dbReference type="Proteomes" id="UP001183629">
    <property type="component" value="Unassembled WGS sequence"/>
</dbReference>
<dbReference type="FunFam" id="1.10.10.60:FF:000141">
    <property type="entry name" value="TetR family transcriptional regulator"/>
    <property type="match status" value="1"/>
</dbReference>
<sequence length="215" mass="23462">MTEVAGRDDRRRGAQRGRIDKRAAILDAAFTVFAREGYAQACVNQIAAEAGVAKPTVYNHLTDKANLFRHAIRAAHDGLLRENLATVARLADPGTDLRQTLLAVGRDLARTGADERTWALRRLLHAEAARFPELLDDAVDQDVRRLTEALADRFARLALGGRLHLTDPTVAAEQFLALVDGPLESRSRYGTRPVTAADQEQIANAAVQTFIAAFG</sequence>
<dbReference type="SUPFAM" id="SSF46689">
    <property type="entry name" value="Homeodomain-like"/>
    <property type="match status" value="1"/>
</dbReference>
<dbReference type="GO" id="GO:0003700">
    <property type="term" value="F:DNA-binding transcription factor activity"/>
    <property type="evidence" value="ECO:0007669"/>
    <property type="project" value="TreeGrafter"/>
</dbReference>
<dbReference type="InterPro" id="IPR039536">
    <property type="entry name" value="TetR_C_Proteobacteria"/>
</dbReference>
<reference evidence="6 7" key="1">
    <citation type="submission" date="2023-07" db="EMBL/GenBank/DDBJ databases">
        <title>Sequencing the genomes of 1000 actinobacteria strains.</title>
        <authorList>
            <person name="Klenk H.-P."/>
        </authorList>
    </citation>
    <scope>NUCLEOTIDE SEQUENCE [LARGE SCALE GENOMIC DNA]</scope>
    <source>
        <strain evidence="6 7">DSM 44711</strain>
    </source>
</reference>
<dbReference type="InterPro" id="IPR050109">
    <property type="entry name" value="HTH-type_TetR-like_transc_reg"/>
</dbReference>
<protein>
    <submittedName>
        <fullName evidence="6">AcrR family transcriptional regulator</fullName>
    </submittedName>
</protein>
<keyword evidence="2 4" id="KW-0238">DNA-binding</keyword>
<dbReference type="InterPro" id="IPR036271">
    <property type="entry name" value="Tet_transcr_reg_TetR-rel_C_sf"/>
</dbReference>
<evidence type="ECO:0000256" key="3">
    <source>
        <dbReference type="ARBA" id="ARBA00023163"/>
    </source>
</evidence>
<gene>
    <name evidence="6" type="ORF">J2S44_008034</name>
</gene>
<dbReference type="Gene3D" id="1.10.357.10">
    <property type="entry name" value="Tetracycline Repressor, domain 2"/>
    <property type="match status" value="1"/>
</dbReference>
<dbReference type="InterPro" id="IPR009057">
    <property type="entry name" value="Homeodomain-like_sf"/>
</dbReference>
<evidence type="ECO:0000313" key="6">
    <source>
        <dbReference type="EMBL" id="MDR7327784.1"/>
    </source>
</evidence>
<evidence type="ECO:0000256" key="1">
    <source>
        <dbReference type="ARBA" id="ARBA00023015"/>
    </source>
</evidence>
<dbReference type="PRINTS" id="PR00455">
    <property type="entry name" value="HTHTETR"/>
</dbReference>
<keyword evidence="3" id="KW-0804">Transcription</keyword>
<evidence type="ECO:0000259" key="5">
    <source>
        <dbReference type="PROSITE" id="PS50977"/>
    </source>
</evidence>
<organism evidence="6 7">
    <name type="scientific">Catenuloplanes niger</name>
    <dbReference type="NCBI Taxonomy" id="587534"/>
    <lineage>
        <taxon>Bacteria</taxon>
        <taxon>Bacillati</taxon>
        <taxon>Actinomycetota</taxon>
        <taxon>Actinomycetes</taxon>
        <taxon>Micromonosporales</taxon>
        <taxon>Micromonosporaceae</taxon>
        <taxon>Catenuloplanes</taxon>
    </lineage>
</organism>
<keyword evidence="1" id="KW-0805">Transcription regulation</keyword>
<evidence type="ECO:0000313" key="7">
    <source>
        <dbReference type="Proteomes" id="UP001183629"/>
    </source>
</evidence>
<keyword evidence="7" id="KW-1185">Reference proteome</keyword>
<feature type="DNA-binding region" description="H-T-H motif" evidence="4">
    <location>
        <begin position="42"/>
        <end position="61"/>
    </location>
</feature>
<dbReference type="SUPFAM" id="SSF48498">
    <property type="entry name" value="Tetracyclin repressor-like, C-terminal domain"/>
    <property type="match status" value="1"/>
</dbReference>
<dbReference type="Pfam" id="PF00440">
    <property type="entry name" value="TetR_N"/>
    <property type="match status" value="1"/>
</dbReference>
<dbReference type="PROSITE" id="PS50977">
    <property type="entry name" value="HTH_TETR_2"/>
    <property type="match status" value="1"/>
</dbReference>
<dbReference type="AlphaFoldDB" id="A0AAE3ZXB8"/>